<evidence type="ECO:0000259" key="11">
    <source>
        <dbReference type="Pfam" id="PF00850"/>
    </source>
</evidence>
<dbReference type="PRINTS" id="PR01270">
    <property type="entry name" value="HDASUPER"/>
</dbReference>
<dbReference type="Pfam" id="PF00850">
    <property type="entry name" value="Hist_deacetyl"/>
    <property type="match status" value="1"/>
</dbReference>
<evidence type="ECO:0000256" key="4">
    <source>
        <dbReference type="ARBA" id="ARBA00022801"/>
    </source>
</evidence>
<dbReference type="Proteomes" id="UP000265703">
    <property type="component" value="Unassembled WGS sequence"/>
</dbReference>
<evidence type="ECO:0000256" key="8">
    <source>
        <dbReference type="ARBA" id="ARBA00023242"/>
    </source>
</evidence>
<protein>
    <recommendedName>
        <fullName evidence="2">histone deacetylase</fullName>
        <ecNumber evidence="2">3.5.1.98</ecNumber>
    </recommendedName>
</protein>
<comment type="caution">
    <text evidence="12">The sequence shown here is derived from an EMBL/GenBank/DDBJ whole genome shotgun (WGS) entry which is preliminary data.</text>
</comment>
<dbReference type="AlphaFoldDB" id="A0A397TEH5"/>
<evidence type="ECO:0000313" key="13">
    <source>
        <dbReference type="Proteomes" id="UP000265703"/>
    </source>
</evidence>
<dbReference type="PANTHER" id="PTHR10625:SF23">
    <property type="entry name" value="HISTONE DEACETYLASE 11"/>
    <property type="match status" value="1"/>
</dbReference>
<dbReference type="PANTHER" id="PTHR10625">
    <property type="entry name" value="HISTONE DEACETYLASE HDAC1-RELATED"/>
    <property type="match status" value="1"/>
</dbReference>
<dbReference type="InterPro" id="IPR000286">
    <property type="entry name" value="HDACs"/>
</dbReference>
<dbReference type="EMBL" id="QKYT01000043">
    <property type="protein sequence ID" value="RIA96538.1"/>
    <property type="molecule type" value="Genomic_DNA"/>
</dbReference>
<dbReference type="InterPro" id="IPR044150">
    <property type="entry name" value="HDAC_classIV"/>
</dbReference>
<comment type="catalytic activity">
    <reaction evidence="9">
        <text>N(6)-acetyl-L-lysyl-[histone] + H2O = L-lysyl-[histone] + acetate</text>
        <dbReference type="Rhea" id="RHEA:58196"/>
        <dbReference type="Rhea" id="RHEA-COMP:9845"/>
        <dbReference type="Rhea" id="RHEA-COMP:11338"/>
        <dbReference type="ChEBI" id="CHEBI:15377"/>
        <dbReference type="ChEBI" id="CHEBI:29969"/>
        <dbReference type="ChEBI" id="CHEBI:30089"/>
        <dbReference type="ChEBI" id="CHEBI:61930"/>
        <dbReference type="EC" id="3.5.1.98"/>
    </reaction>
</comment>
<evidence type="ECO:0000313" key="12">
    <source>
        <dbReference type="EMBL" id="RIA96538.1"/>
    </source>
</evidence>
<dbReference type="OrthoDB" id="424012at2759"/>
<dbReference type="InterPro" id="IPR023801">
    <property type="entry name" value="His_deacetylse_dom"/>
</dbReference>
<evidence type="ECO:0000256" key="9">
    <source>
        <dbReference type="ARBA" id="ARBA00048287"/>
    </source>
</evidence>
<reference evidence="12 13" key="1">
    <citation type="submission" date="2018-06" db="EMBL/GenBank/DDBJ databases">
        <title>Comparative genomics reveals the genomic features of Rhizophagus irregularis, R. cerebriforme, R. diaphanum and Gigaspora rosea, and their symbiotic lifestyle signature.</title>
        <authorList>
            <person name="Morin E."/>
            <person name="San Clemente H."/>
            <person name="Chen E.C.H."/>
            <person name="De La Providencia I."/>
            <person name="Hainaut M."/>
            <person name="Kuo A."/>
            <person name="Kohler A."/>
            <person name="Murat C."/>
            <person name="Tang N."/>
            <person name="Roy S."/>
            <person name="Loubradou J."/>
            <person name="Henrissat B."/>
            <person name="Grigoriev I.V."/>
            <person name="Corradi N."/>
            <person name="Roux C."/>
            <person name="Martin F.M."/>
        </authorList>
    </citation>
    <scope>NUCLEOTIDE SEQUENCE [LARGE SCALE GENOMIC DNA]</scope>
    <source>
        <strain evidence="12 13">DAOM 227022</strain>
    </source>
</reference>
<keyword evidence="5" id="KW-0156">Chromatin regulator</keyword>
<dbReference type="InterPro" id="IPR023696">
    <property type="entry name" value="Ureohydrolase_dom_sf"/>
</dbReference>
<name>A0A397TEH5_9GLOM</name>
<dbReference type="Gene3D" id="3.40.800.20">
    <property type="entry name" value="Histone deacetylase domain"/>
    <property type="match status" value="1"/>
</dbReference>
<dbReference type="FunFam" id="3.40.800.20:FF:000009">
    <property type="entry name" value="Histone deacetylase 11"/>
    <property type="match status" value="1"/>
</dbReference>
<organism evidence="12 13">
    <name type="scientific">Glomus cerebriforme</name>
    <dbReference type="NCBI Taxonomy" id="658196"/>
    <lineage>
        <taxon>Eukaryota</taxon>
        <taxon>Fungi</taxon>
        <taxon>Fungi incertae sedis</taxon>
        <taxon>Mucoromycota</taxon>
        <taxon>Glomeromycotina</taxon>
        <taxon>Glomeromycetes</taxon>
        <taxon>Glomerales</taxon>
        <taxon>Glomeraceae</taxon>
        <taxon>Glomus</taxon>
    </lineage>
</organism>
<dbReference type="CDD" id="cd09993">
    <property type="entry name" value="HDAC_classIV"/>
    <property type="match status" value="1"/>
</dbReference>
<comment type="function">
    <text evidence="10">Responsible for the deacetylation of lysine residues on the N-terminal part of the core histones (H2A, H2B, H3 and H4). Histone deacetylation gives a tag for epigenetic repression and plays an important role in transcriptional regulation, cell cycle progression and developmental events. Histone deacetylases act via the formation of large multiprotein complexes.</text>
</comment>
<evidence type="ECO:0000256" key="5">
    <source>
        <dbReference type="ARBA" id="ARBA00022853"/>
    </source>
</evidence>
<evidence type="ECO:0000256" key="7">
    <source>
        <dbReference type="ARBA" id="ARBA00023163"/>
    </source>
</evidence>
<keyword evidence="13" id="KW-1185">Reference proteome</keyword>
<dbReference type="InterPro" id="IPR037138">
    <property type="entry name" value="His_deacetylse_dom_sf"/>
</dbReference>
<evidence type="ECO:0000256" key="1">
    <source>
        <dbReference type="ARBA" id="ARBA00004123"/>
    </source>
</evidence>
<evidence type="ECO:0000256" key="2">
    <source>
        <dbReference type="ARBA" id="ARBA00012111"/>
    </source>
</evidence>
<feature type="domain" description="Histone deacetylase" evidence="11">
    <location>
        <begin position="26"/>
        <end position="311"/>
    </location>
</feature>
<keyword evidence="3" id="KW-0678">Repressor</keyword>
<comment type="subcellular location">
    <subcellularLocation>
        <location evidence="1">Nucleus</location>
    </subcellularLocation>
</comment>
<keyword evidence="4" id="KW-0378">Hydrolase</keyword>
<evidence type="ECO:0000256" key="10">
    <source>
        <dbReference type="ARBA" id="ARBA00059784"/>
    </source>
</evidence>
<dbReference type="EC" id="3.5.1.98" evidence="2"/>
<keyword evidence="7" id="KW-0804">Transcription</keyword>
<keyword evidence="6" id="KW-0805">Transcription regulation</keyword>
<evidence type="ECO:0000256" key="3">
    <source>
        <dbReference type="ARBA" id="ARBA00022491"/>
    </source>
</evidence>
<dbReference type="GO" id="GO:0000118">
    <property type="term" value="C:histone deacetylase complex"/>
    <property type="evidence" value="ECO:0007669"/>
    <property type="project" value="TreeGrafter"/>
</dbReference>
<keyword evidence="8" id="KW-0539">Nucleus</keyword>
<dbReference type="GO" id="GO:0141221">
    <property type="term" value="F:histone deacetylase activity, hydrolytic mechanism"/>
    <property type="evidence" value="ECO:0007669"/>
    <property type="project" value="UniProtKB-EC"/>
</dbReference>
<dbReference type="STRING" id="658196.A0A397TEH5"/>
<dbReference type="GO" id="GO:0040029">
    <property type="term" value="P:epigenetic regulation of gene expression"/>
    <property type="evidence" value="ECO:0007669"/>
    <property type="project" value="TreeGrafter"/>
</dbReference>
<accession>A0A397TEH5</accession>
<dbReference type="SUPFAM" id="SSF52768">
    <property type="entry name" value="Arginase/deacetylase"/>
    <property type="match status" value="1"/>
</dbReference>
<evidence type="ECO:0000256" key="6">
    <source>
        <dbReference type="ARBA" id="ARBA00023015"/>
    </source>
</evidence>
<sequence>MLNMTKVPIVYHPCYNIVFWNLEKIHPFDTQKFKRIHRILITSGLFDADSFYEPSPPTPLDITNLHSTQYLESLNSNVQLQKILEVPFLAILPQALMKKKVLEPMLLQTGGSVLAAELALEYGWGINLGGGFHHAHYDGGGGFCVYADITLMVEKILSKYPDQVSRVMIVDLDAHQGNGYERDLAHNNKVHIVDAFNVHIYPQDNDAFSSITTPIPLTSPELKRDDKYLPLIQSNIFQSFHKFHPQLIIYNAGTDCLEGDPLGAMDLSAEAILKRDEIVFQMAFDHGVPIVMLLSGGYQKKNAEIISASILNLVNKFGLLEGRKKSAITAVHR</sequence>
<gene>
    <name evidence="12" type="ORF">C1645_754539</name>
</gene>
<proteinExistence type="predicted"/>